<dbReference type="EC" id="3.4.11.2" evidence="4"/>
<dbReference type="SUPFAM" id="SSF48371">
    <property type="entry name" value="ARM repeat"/>
    <property type="match status" value="1"/>
</dbReference>
<evidence type="ECO:0000313" key="17">
    <source>
        <dbReference type="EMBL" id="MFK2879846.1"/>
    </source>
</evidence>
<keyword evidence="6" id="KW-0031">Aminopeptidase</keyword>
<organism evidence="16 18">
    <name type="scientific">Rhodanobacter hydrolyticus</name>
    <dbReference type="NCBI Taxonomy" id="2250595"/>
    <lineage>
        <taxon>Bacteria</taxon>
        <taxon>Pseudomonadati</taxon>
        <taxon>Pseudomonadota</taxon>
        <taxon>Gammaproteobacteria</taxon>
        <taxon>Lysobacterales</taxon>
        <taxon>Rhodanobacteraceae</taxon>
        <taxon>Rhodanobacter</taxon>
    </lineage>
</organism>
<evidence type="ECO:0000256" key="9">
    <source>
        <dbReference type="ARBA" id="ARBA00022801"/>
    </source>
</evidence>
<dbReference type="Gene3D" id="2.60.40.1730">
    <property type="entry name" value="tricorn interacting facor f3 domain"/>
    <property type="match status" value="1"/>
</dbReference>
<feature type="signal peptide" evidence="12">
    <location>
        <begin position="1"/>
        <end position="15"/>
    </location>
</feature>
<evidence type="ECO:0000256" key="11">
    <source>
        <dbReference type="ARBA" id="ARBA00023049"/>
    </source>
</evidence>
<keyword evidence="11" id="KW-0482">Metalloprotease</keyword>
<dbReference type="EMBL" id="JADIKK010000008">
    <property type="protein sequence ID" value="MFK2876281.1"/>
    <property type="molecule type" value="Genomic_DNA"/>
</dbReference>
<dbReference type="InterPro" id="IPR001930">
    <property type="entry name" value="Peptidase_M1"/>
</dbReference>
<gene>
    <name evidence="15" type="ORF">ISP25_01910</name>
    <name evidence="16" type="ORF">ISP25_04270</name>
    <name evidence="17" type="ORF">ISP25_22530</name>
</gene>
<evidence type="ECO:0000256" key="4">
    <source>
        <dbReference type="ARBA" id="ARBA00012564"/>
    </source>
</evidence>
<dbReference type="Pfam" id="PF01433">
    <property type="entry name" value="Peptidase_M1"/>
    <property type="match status" value="1"/>
</dbReference>
<keyword evidence="18" id="KW-1185">Reference proteome</keyword>
<dbReference type="RefSeq" id="WP_404611927.1">
    <property type="nucleotide sequence ID" value="NZ_JADIKK010000007.1"/>
</dbReference>
<dbReference type="InterPro" id="IPR050344">
    <property type="entry name" value="Peptidase_M1_aminopeptidases"/>
</dbReference>
<dbReference type="InterPro" id="IPR004155">
    <property type="entry name" value="PBS_lyase_HEAT"/>
</dbReference>
<reference evidence="16 18" key="1">
    <citation type="submission" date="2020-10" db="EMBL/GenBank/DDBJ databases">
        <title>Phylogeny of dyella-like bacteria.</title>
        <authorList>
            <person name="Fu J."/>
        </authorList>
    </citation>
    <scope>NUCLEOTIDE SEQUENCE [LARGE SCALE GENOMIC DNA]</scope>
    <source>
        <strain evidence="16 18">KACC 19113</strain>
    </source>
</reference>
<evidence type="ECO:0000256" key="8">
    <source>
        <dbReference type="ARBA" id="ARBA00022723"/>
    </source>
</evidence>
<evidence type="ECO:0000256" key="1">
    <source>
        <dbReference type="ARBA" id="ARBA00000098"/>
    </source>
</evidence>
<evidence type="ECO:0000313" key="18">
    <source>
        <dbReference type="Proteomes" id="UP001620339"/>
    </source>
</evidence>
<dbReference type="SMART" id="SM00567">
    <property type="entry name" value="EZ_HEAT"/>
    <property type="match status" value="3"/>
</dbReference>
<dbReference type="PANTHER" id="PTHR11533:SF174">
    <property type="entry name" value="PUROMYCIN-SENSITIVE AMINOPEPTIDASE-RELATED"/>
    <property type="match status" value="1"/>
</dbReference>
<keyword evidence="12" id="KW-0732">Signal</keyword>
<sequence>MGLLLALLFTGVLHAAPDADSPAAMRWAPSRSYHVENYKLRLHFDQARREVFGDEIVTIRPFAAGFDRFCINSEDMTIESVALVRTDGAVEALPHDTDNSCLWISLQRAYGPSDSLGIRIVYHGVPSAGLYFVNPGKDDPGVPPQIYTQGEPEFNHHWFPCWDYPNDMATSETITTVPEGQVVVSNGTLESVKHAGGQVTYDWVEHVPHSAYLLSLAIGPWKQLHDSYDGKPVDYFVDRRVDDATALRTFHLTPDMIGFFSRATGIGYPYEKYDQVTVHDFIFGGQENVSATTLVDEALHDARAEADYPSTILVAHELGQHWFGDYVQGRDWANIWLNEGFATYLTALYTQYHESNDAYRYEIYGDQKAALHADATENNRPIVYRKYVDPMDMLEQITHEKGASVLDMMRYVLDGESAMTIPASQNEIMFHALNDYLAAHHAQTADTADLISSIRSSSGQDLSWFFYEWVFKGGHPAYRVSASYDPARRMEIVKVAQTREVNANTPIFDMPIHLAFFGDNNRQVDRQVRDDAANQEFDIPLVFKPKWVDFDPDDVLFKTVAFPKPDEELGVQALHDPHMMSRLWAVKQLGEHAAADKDCCVQAIDSVLNNDTFYGVRIEAASSLGQSHAEQAKRALLSALGQDNSQVRTAVVGAMGHFLGDPGVRQALLKAMRDDPSYAVQAAAAEQIGRSGSPRAFDALRAVLASTRDINVTIGALNGLAAMKTPQATHVVFTYAKPGPPKRVRLVALTHLQTLKDSLPPDDRQAVTQLVGDAIEDSFLEIHEIGVQLVGTFGLRQFRPEVERDARRAVIMDDRVDAQHVLEGLDKK</sequence>
<dbReference type="InterPro" id="IPR042097">
    <property type="entry name" value="Aminopeptidase_N-like_N_sf"/>
</dbReference>
<protein>
    <recommendedName>
        <fullName evidence="5">Aminopeptidase N</fullName>
        <ecNumber evidence="4">3.4.11.2</ecNumber>
    </recommendedName>
</protein>
<evidence type="ECO:0000256" key="3">
    <source>
        <dbReference type="ARBA" id="ARBA00010136"/>
    </source>
</evidence>
<evidence type="ECO:0000259" key="14">
    <source>
        <dbReference type="Pfam" id="PF17900"/>
    </source>
</evidence>
<dbReference type="InterPro" id="IPR014782">
    <property type="entry name" value="Peptidase_M1_dom"/>
</dbReference>
<evidence type="ECO:0000256" key="12">
    <source>
        <dbReference type="SAM" id="SignalP"/>
    </source>
</evidence>
<dbReference type="Pfam" id="PF13646">
    <property type="entry name" value="HEAT_2"/>
    <property type="match status" value="1"/>
</dbReference>
<dbReference type="InterPro" id="IPR016024">
    <property type="entry name" value="ARM-type_fold"/>
</dbReference>
<dbReference type="Pfam" id="PF17900">
    <property type="entry name" value="Peptidase_M1_N"/>
    <property type="match status" value="1"/>
</dbReference>
<evidence type="ECO:0000256" key="10">
    <source>
        <dbReference type="ARBA" id="ARBA00022833"/>
    </source>
</evidence>
<keyword evidence="7" id="KW-0645">Protease</keyword>
<dbReference type="InterPro" id="IPR027268">
    <property type="entry name" value="Peptidase_M4/M1_CTD_sf"/>
</dbReference>
<dbReference type="PRINTS" id="PR00756">
    <property type="entry name" value="ALADIPTASE"/>
</dbReference>
<accession>A0ABW8J1V6</accession>
<dbReference type="InterPro" id="IPR045357">
    <property type="entry name" value="Aminopeptidase_N-like_N"/>
</dbReference>
<comment type="cofactor">
    <cofactor evidence="2">
        <name>Zn(2+)</name>
        <dbReference type="ChEBI" id="CHEBI:29105"/>
    </cofactor>
</comment>
<evidence type="ECO:0000256" key="7">
    <source>
        <dbReference type="ARBA" id="ARBA00022670"/>
    </source>
</evidence>
<keyword evidence="8" id="KW-0479">Metal-binding</keyword>
<evidence type="ECO:0000259" key="13">
    <source>
        <dbReference type="Pfam" id="PF01433"/>
    </source>
</evidence>
<evidence type="ECO:0000256" key="2">
    <source>
        <dbReference type="ARBA" id="ARBA00001947"/>
    </source>
</evidence>
<evidence type="ECO:0000313" key="15">
    <source>
        <dbReference type="EMBL" id="MFK2875827.1"/>
    </source>
</evidence>
<comment type="catalytic activity">
    <reaction evidence="1">
        <text>Release of an N-terminal amino acid, Xaa-|-Yaa- from a peptide, amide or arylamide. Xaa is preferably Ala, but may be most amino acids including Pro (slow action). When a terminal hydrophobic residue is followed by a prolyl residue, the two may be released as an intact Xaa-Pro dipeptide.</text>
        <dbReference type="EC" id="3.4.11.2"/>
    </reaction>
</comment>
<dbReference type="Gene3D" id="1.10.390.10">
    <property type="entry name" value="Neutral Protease Domain 2"/>
    <property type="match status" value="1"/>
</dbReference>
<keyword evidence="9" id="KW-0378">Hydrolase</keyword>
<comment type="caution">
    <text evidence="16">The sequence shown here is derived from an EMBL/GenBank/DDBJ whole genome shotgun (WGS) entry which is preliminary data.</text>
</comment>
<name>A0ABW8J1V6_9GAMM</name>
<dbReference type="EMBL" id="JADIKK010000007">
    <property type="protein sequence ID" value="MFK2875827.1"/>
    <property type="molecule type" value="Genomic_DNA"/>
</dbReference>
<dbReference type="SUPFAM" id="SSF55486">
    <property type="entry name" value="Metalloproteases ('zincins'), catalytic domain"/>
    <property type="match status" value="1"/>
</dbReference>
<proteinExistence type="inferred from homology"/>
<dbReference type="Gene3D" id="1.25.10.10">
    <property type="entry name" value="Leucine-rich Repeat Variant"/>
    <property type="match status" value="1"/>
</dbReference>
<keyword evidence="10" id="KW-0862">Zinc</keyword>
<comment type="similarity">
    <text evidence="3">Belongs to the peptidase M1 family.</text>
</comment>
<dbReference type="PANTHER" id="PTHR11533">
    <property type="entry name" value="PROTEASE M1 ZINC METALLOPROTEASE"/>
    <property type="match status" value="1"/>
</dbReference>
<evidence type="ECO:0000256" key="5">
    <source>
        <dbReference type="ARBA" id="ARBA00015611"/>
    </source>
</evidence>
<feature type="domain" description="Peptidase M1 membrane alanine aminopeptidase" evidence="13">
    <location>
        <begin position="250"/>
        <end position="469"/>
    </location>
</feature>
<dbReference type="Proteomes" id="UP001620339">
    <property type="component" value="Unassembled WGS sequence"/>
</dbReference>
<feature type="chain" id="PRO_5045033828" description="Aminopeptidase N" evidence="12">
    <location>
        <begin position="16"/>
        <end position="828"/>
    </location>
</feature>
<dbReference type="EMBL" id="JADIKK010000008">
    <property type="protein sequence ID" value="MFK2879846.1"/>
    <property type="molecule type" value="Genomic_DNA"/>
</dbReference>
<dbReference type="InterPro" id="IPR011989">
    <property type="entry name" value="ARM-like"/>
</dbReference>
<dbReference type="CDD" id="cd09603">
    <property type="entry name" value="M1_APN_like"/>
    <property type="match status" value="1"/>
</dbReference>
<evidence type="ECO:0000256" key="6">
    <source>
        <dbReference type="ARBA" id="ARBA00022438"/>
    </source>
</evidence>
<feature type="domain" description="Aminopeptidase N-like N-terminal" evidence="14">
    <location>
        <begin position="36"/>
        <end position="213"/>
    </location>
</feature>
<evidence type="ECO:0000313" key="16">
    <source>
        <dbReference type="EMBL" id="MFK2876281.1"/>
    </source>
</evidence>
<dbReference type="SUPFAM" id="SSF63737">
    <property type="entry name" value="Leukotriene A4 hydrolase N-terminal domain"/>
    <property type="match status" value="1"/>
</dbReference>